<dbReference type="InterPro" id="IPR013324">
    <property type="entry name" value="RNA_pol_sigma_r3/r4-like"/>
</dbReference>
<dbReference type="Gene3D" id="1.10.601.10">
    <property type="entry name" value="RNA Polymerase Primary Sigma Factor"/>
    <property type="match status" value="1"/>
</dbReference>
<dbReference type="InterPro" id="IPR000943">
    <property type="entry name" value="RNA_pol_sigma70"/>
</dbReference>
<dbReference type="Pfam" id="PF04542">
    <property type="entry name" value="Sigma70_r2"/>
    <property type="match status" value="1"/>
</dbReference>
<evidence type="ECO:0000259" key="6">
    <source>
        <dbReference type="Pfam" id="PF04542"/>
    </source>
</evidence>
<dbReference type="EMBL" id="VXPY01000037">
    <property type="protein sequence ID" value="MYD89866.1"/>
    <property type="molecule type" value="Genomic_DNA"/>
</dbReference>
<proteinExistence type="predicted"/>
<evidence type="ECO:0000313" key="7">
    <source>
        <dbReference type="EMBL" id="MYD89866.1"/>
    </source>
</evidence>
<keyword evidence="1" id="KW-0805">Transcription regulation</keyword>
<sequence>MTATPERFAPLVRLLDGVMATSLSLAWLEERCTDLGLDLYLEDHLFIWLMDELHHRGITLSDANAAAEDVQSEEGLEVQAIAEDIEDIVSLQENAEDRLLSREETTQLLRAVQEGMEAQAWLEANPDAPDKTAKELLVAKKSEAESTLLTRNRGLVLRVCQQYRSSLNSMTLSDLEQEGNLGFLKAIAKFDLNRTTVLSTYAVYWIRQAVQQAIANQDRTIRLPVHKRAEIRHFRIAAEELQNQLGREPTVGEIALRLLAAESEMEDVVARLQDGGEQASATDREHLRRVEENVKELQTYGRQSPSSLDTFVDDEERDQHELLSDDRTESPEGEALKQEVIGNIDEQVDKLPEPDRTVMRLLYGLDGEEPRKTSEIATMFNRDPDMLALLPSRQFTGSYVESIRKDAASLKASGDSSAPEQPTELATKIMNLLEGTEGVAPRAPSEVADILNRDSGFRHPLSPTSYNTTRIRAIADRAISSLKNVKSVETLSLDT</sequence>
<dbReference type="GO" id="GO:0006352">
    <property type="term" value="P:DNA-templated transcription initiation"/>
    <property type="evidence" value="ECO:0007669"/>
    <property type="project" value="InterPro"/>
</dbReference>
<dbReference type="GO" id="GO:0003677">
    <property type="term" value="F:DNA binding"/>
    <property type="evidence" value="ECO:0007669"/>
    <property type="project" value="UniProtKB-KW"/>
</dbReference>
<evidence type="ECO:0000256" key="2">
    <source>
        <dbReference type="ARBA" id="ARBA00023082"/>
    </source>
</evidence>
<name>A0A6B1DSI3_9CHLR</name>
<accession>A0A6B1DSI3</accession>
<keyword evidence="3" id="KW-0238">DNA-binding</keyword>
<dbReference type="SUPFAM" id="SSF88946">
    <property type="entry name" value="Sigma2 domain of RNA polymerase sigma factors"/>
    <property type="match status" value="1"/>
</dbReference>
<dbReference type="PANTHER" id="PTHR30603">
    <property type="entry name" value="RNA POLYMERASE SIGMA FACTOR RPO"/>
    <property type="match status" value="1"/>
</dbReference>
<dbReference type="InterPro" id="IPR036388">
    <property type="entry name" value="WH-like_DNA-bd_sf"/>
</dbReference>
<evidence type="ECO:0000256" key="5">
    <source>
        <dbReference type="SAM" id="MobiDB-lite"/>
    </source>
</evidence>
<dbReference type="NCBIfam" id="TIGR02937">
    <property type="entry name" value="sigma70-ECF"/>
    <property type="match status" value="1"/>
</dbReference>
<feature type="region of interest" description="Disordered" evidence="5">
    <location>
        <begin position="297"/>
        <end position="334"/>
    </location>
</feature>
<feature type="compositionally biased region" description="Polar residues" evidence="5">
    <location>
        <begin position="300"/>
        <end position="309"/>
    </location>
</feature>
<feature type="domain" description="RNA polymerase sigma-70 region 2" evidence="6">
    <location>
        <begin position="148"/>
        <end position="220"/>
    </location>
</feature>
<dbReference type="GO" id="GO:0016987">
    <property type="term" value="F:sigma factor activity"/>
    <property type="evidence" value="ECO:0007669"/>
    <property type="project" value="UniProtKB-KW"/>
</dbReference>
<keyword evidence="2" id="KW-0731">Sigma factor</keyword>
<evidence type="ECO:0000256" key="3">
    <source>
        <dbReference type="ARBA" id="ARBA00023125"/>
    </source>
</evidence>
<gene>
    <name evidence="7" type="ORF">F4Y08_05935</name>
</gene>
<evidence type="ECO:0000256" key="4">
    <source>
        <dbReference type="ARBA" id="ARBA00023163"/>
    </source>
</evidence>
<dbReference type="PANTHER" id="PTHR30603:SF47">
    <property type="entry name" value="RNA POLYMERASE SIGMA FACTOR SIGD, CHLOROPLASTIC"/>
    <property type="match status" value="1"/>
</dbReference>
<dbReference type="AlphaFoldDB" id="A0A6B1DSI3"/>
<organism evidence="7">
    <name type="scientific">Caldilineaceae bacterium SB0662_bin_9</name>
    <dbReference type="NCBI Taxonomy" id="2605258"/>
    <lineage>
        <taxon>Bacteria</taxon>
        <taxon>Bacillati</taxon>
        <taxon>Chloroflexota</taxon>
        <taxon>Caldilineae</taxon>
        <taxon>Caldilineales</taxon>
        <taxon>Caldilineaceae</taxon>
    </lineage>
</organism>
<dbReference type="InterPro" id="IPR050239">
    <property type="entry name" value="Sigma-70_RNA_pol_init_factors"/>
</dbReference>
<dbReference type="SUPFAM" id="SSF88659">
    <property type="entry name" value="Sigma3 and sigma4 domains of RNA polymerase sigma factors"/>
    <property type="match status" value="2"/>
</dbReference>
<dbReference type="InterPro" id="IPR014284">
    <property type="entry name" value="RNA_pol_sigma-70_dom"/>
</dbReference>
<dbReference type="PRINTS" id="PR00046">
    <property type="entry name" value="SIGMA70FCT"/>
</dbReference>
<protein>
    <submittedName>
        <fullName evidence="7">Sigma-70 family RNA polymerase sigma factor</fullName>
    </submittedName>
</protein>
<dbReference type="InterPro" id="IPR013325">
    <property type="entry name" value="RNA_pol_sigma_r2"/>
</dbReference>
<dbReference type="Gene3D" id="1.10.10.10">
    <property type="entry name" value="Winged helix-like DNA-binding domain superfamily/Winged helix DNA-binding domain"/>
    <property type="match status" value="1"/>
</dbReference>
<keyword evidence="4" id="KW-0804">Transcription</keyword>
<dbReference type="InterPro" id="IPR007627">
    <property type="entry name" value="RNA_pol_sigma70_r2"/>
</dbReference>
<comment type="caution">
    <text evidence="7">The sequence shown here is derived from an EMBL/GenBank/DDBJ whole genome shotgun (WGS) entry which is preliminary data.</text>
</comment>
<feature type="compositionally biased region" description="Basic and acidic residues" evidence="5">
    <location>
        <begin position="317"/>
        <end position="334"/>
    </location>
</feature>
<evidence type="ECO:0000256" key="1">
    <source>
        <dbReference type="ARBA" id="ARBA00023015"/>
    </source>
</evidence>
<reference evidence="7" key="1">
    <citation type="submission" date="2019-09" db="EMBL/GenBank/DDBJ databases">
        <title>Characterisation of the sponge microbiome using genome-centric metagenomics.</title>
        <authorList>
            <person name="Engelberts J.P."/>
            <person name="Robbins S.J."/>
            <person name="De Goeij J.M."/>
            <person name="Aranda M."/>
            <person name="Bell S.C."/>
            <person name="Webster N.S."/>
        </authorList>
    </citation>
    <scope>NUCLEOTIDE SEQUENCE</scope>
    <source>
        <strain evidence="7">SB0662_bin_9</strain>
    </source>
</reference>
<dbReference type="Gene3D" id="1.20.140.160">
    <property type="match status" value="1"/>
</dbReference>